<keyword evidence="2" id="KW-0808">Transferase</keyword>
<dbReference type="PANTHER" id="PTHR37512:SF1">
    <property type="entry name" value="NADR_TTD14 AAA DOMAIN-CONTAINING PROTEIN"/>
    <property type="match status" value="1"/>
</dbReference>
<dbReference type="InterPro" id="IPR052735">
    <property type="entry name" value="NAD_biosynth-regulator"/>
</dbReference>
<dbReference type="InterPro" id="IPR027417">
    <property type="entry name" value="P-loop_NTPase"/>
</dbReference>
<evidence type="ECO:0000313" key="2">
    <source>
        <dbReference type="EMBL" id="SMP61664.1"/>
    </source>
</evidence>
<organism evidence="2 3">
    <name type="scientific">Novosphingobium panipatense</name>
    <dbReference type="NCBI Taxonomy" id="428991"/>
    <lineage>
        <taxon>Bacteria</taxon>
        <taxon>Pseudomonadati</taxon>
        <taxon>Pseudomonadota</taxon>
        <taxon>Alphaproteobacteria</taxon>
        <taxon>Sphingomonadales</taxon>
        <taxon>Sphingomonadaceae</taxon>
        <taxon>Novosphingobium</taxon>
    </lineage>
</organism>
<dbReference type="InterPro" id="IPR038727">
    <property type="entry name" value="NadR/Ttd14_AAA_dom"/>
</dbReference>
<gene>
    <name evidence="2" type="ORF">SAMN06296065_103292</name>
</gene>
<dbReference type="Gene3D" id="3.40.50.300">
    <property type="entry name" value="P-loop containing nucleotide triphosphate hydrolases"/>
    <property type="match status" value="1"/>
</dbReference>
<proteinExistence type="predicted"/>
<keyword evidence="2" id="KW-0548">Nucleotidyltransferase</keyword>
<sequence length="178" mass="20142">MDFRREETGMKTVCLHGAESTGKSVLCERLLTLRGWPFVPEYGRAYCEERGTDLSMVDLLVIAEGQARANRRAMAEQPPLLVLDTDQLMTAAWAQMLFGEVPDTLLSYPKADLYLLFEPDVPWCEDGTRFFGEDMERRRFAALSEEMLLRAGVPFVRVSGSWQERETMALGAIDLLLA</sequence>
<dbReference type="Pfam" id="PF13521">
    <property type="entry name" value="AAA_28"/>
    <property type="match status" value="1"/>
</dbReference>
<dbReference type="PANTHER" id="PTHR37512">
    <property type="entry name" value="TRIFUNCTIONAL NAD BIOSYNTHESIS/REGULATOR PROTEIN NADR"/>
    <property type="match status" value="1"/>
</dbReference>
<dbReference type="GO" id="GO:0016779">
    <property type="term" value="F:nucleotidyltransferase activity"/>
    <property type="evidence" value="ECO:0007669"/>
    <property type="project" value="UniProtKB-KW"/>
</dbReference>
<evidence type="ECO:0000313" key="3">
    <source>
        <dbReference type="Proteomes" id="UP001157910"/>
    </source>
</evidence>
<name>A0ABY1QB42_9SPHN</name>
<feature type="domain" description="NadR/Ttd14 AAA" evidence="1">
    <location>
        <begin position="13"/>
        <end position="165"/>
    </location>
</feature>
<dbReference type="SUPFAM" id="SSF52540">
    <property type="entry name" value="P-loop containing nucleoside triphosphate hydrolases"/>
    <property type="match status" value="1"/>
</dbReference>
<dbReference type="EMBL" id="FXUI01000003">
    <property type="protein sequence ID" value="SMP61664.1"/>
    <property type="molecule type" value="Genomic_DNA"/>
</dbReference>
<reference evidence="2 3" key="1">
    <citation type="submission" date="2017-05" db="EMBL/GenBank/DDBJ databases">
        <authorList>
            <person name="Varghese N."/>
            <person name="Submissions S."/>
        </authorList>
    </citation>
    <scope>NUCLEOTIDE SEQUENCE [LARGE SCALE GENOMIC DNA]</scope>
    <source>
        <strain evidence="2 3">SM16</strain>
    </source>
</reference>
<comment type="caution">
    <text evidence="2">The sequence shown here is derived from an EMBL/GenBank/DDBJ whole genome shotgun (WGS) entry which is preliminary data.</text>
</comment>
<dbReference type="Proteomes" id="UP001157910">
    <property type="component" value="Unassembled WGS sequence"/>
</dbReference>
<evidence type="ECO:0000259" key="1">
    <source>
        <dbReference type="Pfam" id="PF13521"/>
    </source>
</evidence>
<accession>A0ABY1QB42</accession>
<protein>
    <submittedName>
        <fullName evidence="2">Nicotinamide-nucleotide adenylyltransferase, NadR type</fullName>
    </submittedName>
</protein>
<keyword evidence="3" id="KW-1185">Reference proteome</keyword>